<dbReference type="AlphaFoldDB" id="Q7MAD2"/>
<dbReference type="InterPro" id="IPR036188">
    <property type="entry name" value="FAD/NAD-bd_sf"/>
</dbReference>
<evidence type="ECO:0000313" key="3">
    <source>
        <dbReference type="EMBL" id="CAE09477.1"/>
    </source>
</evidence>
<gene>
    <name evidence="3" type="primary">TRXB_2</name>
    <name evidence="3" type="ordered locus">WS0327</name>
</gene>
<dbReference type="HOGENOM" id="CLU_059172_0_0_7"/>
<dbReference type="eggNOG" id="COG0492">
    <property type="taxonomic scope" value="Bacteria"/>
</dbReference>
<keyword evidence="4" id="KW-1185">Reference proteome</keyword>
<keyword evidence="2" id="KW-0560">Oxidoreductase</keyword>
<dbReference type="Pfam" id="PF13738">
    <property type="entry name" value="Pyr_redox_3"/>
    <property type="match status" value="1"/>
</dbReference>
<dbReference type="KEGG" id="wsu:WS0327"/>
<name>Q7MAD2_WOLSU</name>
<dbReference type="Proteomes" id="UP000000422">
    <property type="component" value="Chromosome"/>
</dbReference>
<dbReference type="PANTHER" id="PTHR48105">
    <property type="entry name" value="THIOREDOXIN REDUCTASE 1-RELATED-RELATED"/>
    <property type="match status" value="1"/>
</dbReference>
<accession>Q7MAD2</accession>
<dbReference type="PRINTS" id="PR00368">
    <property type="entry name" value="FADPNR"/>
</dbReference>
<dbReference type="STRING" id="273121.WS0327"/>
<organism evidence="4">
    <name type="scientific">Wolinella succinogenes (strain ATCC 29543 / DSM 1740 / CCUG 13145 / JCM 31913 / LMG 7466 / NCTC 11488 / FDC 602W)</name>
    <name type="common">Vibrio succinogenes</name>
    <dbReference type="NCBI Taxonomy" id="273121"/>
    <lineage>
        <taxon>Bacteria</taxon>
        <taxon>Pseudomonadati</taxon>
        <taxon>Campylobacterota</taxon>
        <taxon>Epsilonproteobacteria</taxon>
        <taxon>Campylobacterales</taxon>
        <taxon>Helicobacteraceae</taxon>
        <taxon>Wolinella</taxon>
    </lineage>
</organism>
<keyword evidence="1" id="KW-0285">Flavoprotein</keyword>
<reference evidence="3 4" key="1">
    <citation type="journal article" date="2003" name="Proc. Natl. Acad. Sci. U.S.A.">
        <title>Complete genome sequence and analysis of Wolinella succinogenes.</title>
        <authorList>
            <person name="Baar C."/>
            <person name="Eppinger M."/>
            <person name="Raddatz G."/>
            <person name="Simon JM."/>
            <person name="Lanz C."/>
            <person name="Klimmek O."/>
            <person name="Nandakumar R."/>
            <person name="Gross R."/>
            <person name="Rosinus A."/>
            <person name="Keller H."/>
            <person name="Jagtap P."/>
            <person name="Linke B."/>
            <person name="Meyer F."/>
            <person name="Lederer H."/>
            <person name="Schuster S.C."/>
        </authorList>
    </citation>
    <scope>NUCLEOTIDE SEQUENCE [LARGE SCALE GENOMIC DNA]</scope>
    <source>
        <strain evidence="4">ATCC 29543 / DSM 1740 / CCUG 13145 / JCM 31913 / LMG 7466 / NCTC 11488 / FDC 602W</strain>
    </source>
</reference>
<dbReference type="EMBL" id="BX571657">
    <property type="protein sequence ID" value="CAE09477.1"/>
    <property type="molecule type" value="Genomic_DNA"/>
</dbReference>
<dbReference type="SUPFAM" id="SSF51905">
    <property type="entry name" value="FAD/NAD(P)-binding domain"/>
    <property type="match status" value="1"/>
</dbReference>
<dbReference type="InterPro" id="IPR050097">
    <property type="entry name" value="Ferredoxin-NADP_redctase_2"/>
</dbReference>
<dbReference type="RefSeq" id="WP_011138277.1">
    <property type="nucleotide sequence ID" value="NC_005090.1"/>
</dbReference>
<evidence type="ECO:0000256" key="1">
    <source>
        <dbReference type="ARBA" id="ARBA00022630"/>
    </source>
</evidence>
<evidence type="ECO:0000313" key="4">
    <source>
        <dbReference type="Proteomes" id="UP000000422"/>
    </source>
</evidence>
<protein>
    <submittedName>
        <fullName evidence="3">PUTATIVE THIOREDOXIN REDUCTASE</fullName>
    </submittedName>
</protein>
<sequence length="319" mass="35246">MKKVYNIAIIGGGPGGVASAVEAVILGIDDVILLEKGENHSTTIRKFYKDNKRVDKDYKGQRVELNGNIYFVDGTKESTLDLFDEILNLHRIEERFNTEVESVVKKGELFLITTTQGDEVWAKFVIISIGKMGQPNKPSYEIPLALKDRVHFNVSDCKENEKILVVGGGNSAVEYAYFLADLNKVTLNYRKTTFTRVNEPNMALLNEYAQGGKLELRLGVDIVSLEEAEGKPKVNFSDGKSEMYDRVVYAIGGMAPMDFLRKCSLEVDEHGVPLTSETHEGSVSGIYIAGDILFKSGGSIAAALNHGFSIVQEIKKQLV</sequence>
<dbReference type="Gene3D" id="3.50.50.60">
    <property type="entry name" value="FAD/NAD(P)-binding domain"/>
    <property type="match status" value="2"/>
</dbReference>
<dbReference type="PRINTS" id="PR00469">
    <property type="entry name" value="PNDRDTASEII"/>
</dbReference>
<dbReference type="GO" id="GO:0016491">
    <property type="term" value="F:oxidoreductase activity"/>
    <property type="evidence" value="ECO:0007669"/>
    <property type="project" value="UniProtKB-KW"/>
</dbReference>
<evidence type="ECO:0000256" key="2">
    <source>
        <dbReference type="ARBA" id="ARBA00023002"/>
    </source>
</evidence>
<proteinExistence type="predicted"/>